<organism evidence="1">
    <name type="scientific">uncultured Caudovirales phage</name>
    <dbReference type="NCBI Taxonomy" id="2100421"/>
    <lineage>
        <taxon>Viruses</taxon>
        <taxon>Duplodnaviria</taxon>
        <taxon>Heunggongvirae</taxon>
        <taxon>Uroviricota</taxon>
        <taxon>Caudoviricetes</taxon>
        <taxon>Peduoviridae</taxon>
        <taxon>Maltschvirus</taxon>
        <taxon>Maltschvirus maltsch</taxon>
    </lineage>
</organism>
<evidence type="ECO:0000313" key="1">
    <source>
        <dbReference type="EMBL" id="CAB4174253.1"/>
    </source>
</evidence>
<gene>
    <name evidence="1" type="ORF">UFOVP972_29</name>
</gene>
<dbReference type="EMBL" id="LR796923">
    <property type="protein sequence ID" value="CAB4174253.1"/>
    <property type="molecule type" value="Genomic_DNA"/>
</dbReference>
<protein>
    <submittedName>
        <fullName evidence="1">Uncharacterized protein</fullName>
    </submittedName>
</protein>
<reference evidence="1" key="1">
    <citation type="submission" date="2020-05" db="EMBL/GenBank/DDBJ databases">
        <authorList>
            <person name="Chiriac C."/>
            <person name="Salcher M."/>
            <person name="Ghai R."/>
            <person name="Kavagutti S V."/>
        </authorList>
    </citation>
    <scope>NUCLEOTIDE SEQUENCE</scope>
</reference>
<sequence length="282" mass="32854">MKLKNFKSYSDHYSKDPKNFEKRIALASTTGESPLFDNFSTVDETLTISKSVPVIIWGNFKFSNMNESFCSVVYNQQRIPSKGELSSAFKEEDFIPKVVKDRSAIKKMNFPISGVSGEEEEDFKTYGQFKKSEKFFDHFKEKLTPTSRFEVLVADGKPLHAQKRIINTSFDLDLDRWKHLGEAESICKKIDLKYSPEFYVVSLLEANGKLYLDSVTRNISLTPVQSVKLYEAAYQKYYESSLPSWFRKKTFEDHVKPYYVKKYYDSLLFKPTGVIDYKKYLD</sequence>
<proteinExistence type="predicted"/>
<name>A0A6J5PRG1_9CAUD</name>
<accession>A0A6J5PRG1</accession>